<organism evidence="1">
    <name type="scientific">Arundo donax</name>
    <name type="common">Giant reed</name>
    <name type="synonym">Donax arundinaceus</name>
    <dbReference type="NCBI Taxonomy" id="35708"/>
    <lineage>
        <taxon>Eukaryota</taxon>
        <taxon>Viridiplantae</taxon>
        <taxon>Streptophyta</taxon>
        <taxon>Embryophyta</taxon>
        <taxon>Tracheophyta</taxon>
        <taxon>Spermatophyta</taxon>
        <taxon>Magnoliopsida</taxon>
        <taxon>Liliopsida</taxon>
        <taxon>Poales</taxon>
        <taxon>Poaceae</taxon>
        <taxon>PACMAD clade</taxon>
        <taxon>Arundinoideae</taxon>
        <taxon>Arundineae</taxon>
        <taxon>Arundo</taxon>
    </lineage>
</organism>
<reference evidence="1" key="1">
    <citation type="submission" date="2014-09" db="EMBL/GenBank/DDBJ databases">
        <authorList>
            <person name="Magalhaes I.L.F."/>
            <person name="Oliveira U."/>
            <person name="Santos F.R."/>
            <person name="Vidigal T.H.D.A."/>
            <person name="Brescovit A.D."/>
            <person name="Santos A.J."/>
        </authorList>
    </citation>
    <scope>NUCLEOTIDE SEQUENCE</scope>
    <source>
        <tissue evidence="1">Shoot tissue taken approximately 20 cm above the soil surface</tissue>
    </source>
</reference>
<protein>
    <submittedName>
        <fullName evidence="1">Uncharacterized protein</fullName>
    </submittedName>
</protein>
<accession>A0A0A9GFL4</accession>
<reference evidence="1" key="2">
    <citation type="journal article" date="2015" name="Data Brief">
        <title>Shoot transcriptome of the giant reed, Arundo donax.</title>
        <authorList>
            <person name="Barrero R.A."/>
            <person name="Guerrero F.D."/>
            <person name="Moolhuijzen P."/>
            <person name="Goolsby J.A."/>
            <person name="Tidwell J."/>
            <person name="Bellgard S.E."/>
            <person name="Bellgard M.I."/>
        </authorList>
    </citation>
    <scope>NUCLEOTIDE SEQUENCE</scope>
    <source>
        <tissue evidence="1">Shoot tissue taken approximately 20 cm above the soil surface</tissue>
    </source>
</reference>
<name>A0A0A9GFL4_ARUDO</name>
<evidence type="ECO:0000313" key="1">
    <source>
        <dbReference type="EMBL" id="JAE23890.1"/>
    </source>
</evidence>
<proteinExistence type="predicted"/>
<sequence length="76" mass="8392">MFLACALLDQLHQLGEGGSAHHQPRSVYLCCCHTRIRPGLLLYSSQSSMSPLVNLSLPQSISGVHCRTINHNFVVF</sequence>
<dbReference type="AlphaFoldDB" id="A0A0A9GFL4"/>
<dbReference type="EMBL" id="GBRH01174006">
    <property type="protein sequence ID" value="JAE23890.1"/>
    <property type="molecule type" value="Transcribed_RNA"/>
</dbReference>